<dbReference type="KEGG" id="aaxa:NCTC10138_00341"/>
<reference evidence="1 2" key="1">
    <citation type="submission" date="2019-01" db="EMBL/GenBank/DDBJ databases">
        <authorList>
            <consortium name="Pathogen Informatics"/>
        </authorList>
    </citation>
    <scope>NUCLEOTIDE SEQUENCE [LARGE SCALE GENOMIC DNA]</scope>
    <source>
        <strain evidence="1 2">NCTC10138</strain>
    </source>
</reference>
<dbReference type="SUPFAM" id="SSF53756">
    <property type="entry name" value="UDP-Glycosyltransferase/glycogen phosphorylase"/>
    <property type="match status" value="1"/>
</dbReference>
<dbReference type="RefSeq" id="WP_026390103.1">
    <property type="nucleotide sequence ID" value="NZ_LR215048.1"/>
</dbReference>
<dbReference type="EMBL" id="LR215048">
    <property type="protein sequence ID" value="VEU79988.1"/>
    <property type="molecule type" value="Genomic_DNA"/>
</dbReference>
<proteinExistence type="predicted"/>
<dbReference type="OrthoDB" id="9794575at2"/>
<dbReference type="STRING" id="1278311.GCA_000428705_00417"/>
<dbReference type="AlphaFoldDB" id="A0A449BC26"/>
<keyword evidence="2" id="KW-1185">Reference proteome</keyword>
<protein>
    <submittedName>
        <fullName evidence="1">Uncharacterized protein</fullName>
    </submittedName>
</protein>
<evidence type="ECO:0000313" key="2">
    <source>
        <dbReference type="Proteomes" id="UP000289841"/>
    </source>
</evidence>
<name>A0A449BC26_HAPAX</name>
<evidence type="ECO:0000313" key="1">
    <source>
        <dbReference type="EMBL" id="VEU79988.1"/>
    </source>
</evidence>
<dbReference type="Proteomes" id="UP000289841">
    <property type="component" value="Chromosome"/>
</dbReference>
<gene>
    <name evidence="1" type="ORF">NCTC10138_00341</name>
</gene>
<sequence length="407" mass="47208">MSKILIITSTINPIPDANGLIALNLKEELTKFDNQVVLVGVSDSNRFGLGDHLISQSKYASKEKSAVKRVIKKIGRLISNGVNYKKFPSFDLEQNKKVYMKIDELNKENKFDIIISLYKPYSNIAALIDFKEKHQDIIACAYFLDFIHDTRKPFFLGKKAWNKLIHGANSKVINKLDITYYGYNSMEYLKKNMSENEYKKICFLEIPSYRKNVNEITEVKSINLEKSIRIIFAGTLNKKIRNPIKAFKILKDFSIKTKTQINVELYGNTMRVDYKKYNNDFFSIKSLPSINSDEVYKKYLEADILLNIGNNGVTNAIPSKIFELFSTYKPIINFVNNKEDNSLKYFNKYPSVLNIDVNQKVELKRINDFIKCFSNEQSIKKEVDQEFYKNSIENVAKIINERIKGIN</sequence>
<organism evidence="1 2">
    <name type="scientific">Haploplasma axanthum</name>
    <name type="common">Acholeplasma axanthum</name>
    <dbReference type="NCBI Taxonomy" id="29552"/>
    <lineage>
        <taxon>Bacteria</taxon>
        <taxon>Bacillati</taxon>
        <taxon>Mycoplasmatota</taxon>
        <taxon>Mollicutes</taxon>
        <taxon>Acholeplasmatales</taxon>
        <taxon>Acholeplasmataceae</taxon>
        <taxon>Haploplasma</taxon>
    </lineage>
</organism>
<accession>A0A449BC26</accession>